<protein>
    <recommendedName>
        <fullName evidence="3">Integrase catalytic domain-containing protein</fullName>
    </recommendedName>
</protein>
<dbReference type="GO" id="GO:0015074">
    <property type="term" value="P:DNA integration"/>
    <property type="evidence" value="ECO:0007669"/>
    <property type="project" value="InterPro"/>
</dbReference>
<dbReference type="PANTHER" id="PTHR42648:SF27">
    <property type="entry name" value="RNA-DIRECTED DNA POLYMERASE"/>
    <property type="match status" value="1"/>
</dbReference>
<dbReference type="InterPro" id="IPR043502">
    <property type="entry name" value="DNA/RNA_pol_sf"/>
</dbReference>
<dbReference type="EMBL" id="JAJSOW010000108">
    <property type="protein sequence ID" value="KAI9153614.1"/>
    <property type="molecule type" value="Genomic_DNA"/>
</dbReference>
<evidence type="ECO:0000256" key="1">
    <source>
        <dbReference type="ARBA" id="ARBA00022723"/>
    </source>
</evidence>
<dbReference type="SUPFAM" id="SSF53098">
    <property type="entry name" value="Ribonuclease H-like"/>
    <property type="match status" value="1"/>
</dbReference>
<dbReference type="Proteomes" id="UP001064489">
    <property type="component" value="Chromosome 11"/>
</dbReference>
<reference evidence="4" key="2">
    <citation type="submission" date="2023-02" db="EMBL/GenBank/DDBJ databases">
        <authorList>
            <person name="Swenson N.G."/>
            <person name="Wegrzyn J.L."/>
            <person name="Mcevoy S.L."/>
        </authorList>
    </citation>
    <scope>NUCLEOTIDE SEQUENCE</scope>
    <source>
        <strain evidence="4">91603</strain>
        <tissue evidence="4">Leaf</tissue>
    </source>
</reference>
<dbReference type="Pfam" id="PF07727">
    <property type="entry name" value="RVT_2"/>
    <property type="match status" value="1"/>
</dbReference>
<evidence type="ECO:0000313" key="5">
    <source>
        <dbReference type="Proteomes" id="UP001064489"/>
    </source>
</evidence>
<keyword evidence="5" id="KW-1185">Reference proteome</keyword>
<organism evidence="4 5">
    <name type="scientific">Acer negundo</name>
    <name type="common">Box elder</name>
    <dbReference type="NCBI Taxonomy" id="4023"/>
    <lineage>
        <taxon>Eukaryota</taxon>
        <taxon>Viridiplantae</taxon>
        <taxon>Streptophyta</taxon>
        <taxon>Embryophyta</taxon>
        <taxon>Tracheophyta</taxon>
        <taxon>Spermatophyta</taxon>
        <taxon>Magnoliopsida</taxon>
        <taxon>eudicotyledons</taxon>
        <taxon>Gunneridae</taxon>
        <taxon>Pentapetalae</taxon>
        <taxon>rosids</taxon>
        <taxon>malvids</taxon>
        <taxon>Sapindales</taxon>
        <taxon>Sapindaceae</taxon>
        <taxon>Hippocastanoideae</taxon>
        <taxon>Acereae</taxon>
        <taxon>Acer</taxon>
    </lineage>
</organism>
<dbReference type="InterPro" id="IPR012337">
    <property type="entry name" value="RNaseH-like_sf"/>
</dbReference>
<dbReference type="InterPro" id="IPR036397">
    <property type="entry name" value="RNaseH_sf"/>
</dbReference>
<dbReference type="InterPro" id="IPR001584">
    <property type="entry name" value="Integrase_cat-core"/>
</dbReference>
<dbReference type="InterPro" id="IPR013103">
    <property type="entry name" value="RVT_2"/>
</dbReference>
<evidence type="ECO:0000256" key="2">
    <source>
        <dbReference type="ARBA" id="ARBA00022801"/>
    </source>
</evidence>
<comment type="caution">
    <text evidence="4">The sequence shown here is derived from an EMBL/GenBank/DDBJ whole genome shotgun (WGS) entry which is preliminary data.</text>
</comment>
<accession>A0AAD5I6Y7</accession>
<dbReference type="PROSITE" id="PS50994">
    <property type="entry name" value="INTEGRASE"/>
    <property type="match status" value="1"/>
</dbReference>
<evidence type="ECO:0000313" key="4">
    <source>
        <dbReference type="EMBL" id="KAI9153614.1"/>
    </source>
</evidence>
<reference evidence="4" key="1">
    <citation type="journal article" date="2022" name="Plant J.">
        <title>Strategies of tolerance reflected in two North American maple genomes.</title>
        <authorList>
            <person name="McEvoy S.L."/>
            <person name="Sezen U.U."/>
            <person name="Trouern-Trend A."/>
            <person name="McMahon S.M."/>
            <person name="Schaberg P.G."/>
            <person name="Yang J."/>
            <person name="Wegrzyn J.L."/>
            <person name="Swenson N.G."/>
        </authorList>
    </citation>
    <scope>NUCLEOTIDE SEQUENCE</scope>
    <source>
        <strain evidence="4">91603</strain>
    </source>
</reference>
<keyword evidence="2" id="KW-0378">Hydrolase</keyword>
<sequence>MTKRTFSAKGARATECLGLIHTDVCGPMSIQARGGYEYFITFTDDYSRFGYVYLMRHKSDAFDMFKAFKAEVENQLEKHIKILRSDRGGEYLSGEFQQYLIDNGIVSQFSAPGTPQQNGVAERRNRTLLDMVRSMLSYSTLPISFWGYALQTAIYILNDVPSKSVPKTPHELWTGRKPSLQHLRIFGCPAYVLKGKTEKMKSRSETCIFVGSRIVLNEMSVDTIPREVAQPNLIVSSNPTQDQQPTIPRRSGRVRTQPERYIGLGESVENLPDDDDPYTYKEAMEDVDSRHWQKAMQSEIESMFDNKVWSLVDLPKWIKPIGCKWVYKRKRGMDGKVETFKARLVAKGYTQKEGIDYEETFSPVAMLKSIRILLSIAASLDLEIWQMDVKTAFLNGSLDESIYMMQPEGFIEKGQVDKVCKLQKSTYGLKQASRSWNIRFDQAVKGFGFIQNPDEPCVYKRIKGDKLVFLILYVDDILLIGNDVGVLTSVKEWLAKQFDMKDLGEASFILGIQVIRDRKNRTIALSQASYIDKILSRFSMQDSKKGMLPFRHGIKLSKEQVPKNEHEEQFMSRVPYASAVGSLMYAMLCTIPDICFAVGIVSRFQSKPRPDHWTAVKHIFKYLKRTRDNMLVYSGGDLVPVGYTDSDFQSDSDSRKSTSGAVFTIGGGAVI</sequence>
<dbReference type="InterPro" id="IPR039537">
    <property type="entry name" value="Retrotran_Ty1/copia-like"/>
</dbReference>
<gene>
    <name evidence="4" type="ORF">LWI28_014006</name>
</gene>
<dbReference type="PANTHER" id="PTHR42648">
    <property type="entry name" value="TRANSPOSASE, PUTATIVE-RELATED"/>
    <property type="match status" value="1"/>
</dbReference>
<dbReference type="GO" id="GO:0003676">
    <property type="term" value="F:nucleic acid binding"/>
    <property type="evidence" value="ECO:0007669"/>
    <property type="project" value="InterPro"/>
</dbReference>
<dbReference type="Pfam" id="PF00665">
    <property type="entry name" value="rve"/>
    <property type="match status" value="1"/>
</dbReference>
<dbReference type="AlphaFoldDB" id="A0AAD5I6Y7"/>
<proteinExistence type="predicted"/>
<keyword evidence="1" id="KW-0479">Metal-binding</keyword>
<dbReference type="SUPFAM" id="SSF56672">
    <property type="entry name" value="DNA/RNA polymerases"/>
    <property type="match status" value="1"/>
</dbReference>
<evidence type="ECO:0000259" key="3">
    <source>
        <dbReference type="PROSITE" id="PS50994"/>
    </source>
</evidence>
<dbReference type="Gene3D" id="3.30.420.10">
    <property type="entry name" value="Ribonuclease H-like superfamily/Ribonuclease H"/>
    <property type="match status" value="1"/>
</dbReference>
<feature type="domain" description="Integrase catalytic" evidence="3">
    <location>
        <begin position="11"/>
        <end position="177"/>
    </location>
</feature>
<dbReference type="GO" id="GO:0016787">
    <property type="term" value="F:hydrolase activity"/>
    <property type="evidence" value="ECO:0007669"/>
    <property type="project" value="UniProtKB-KW"/>
</dbReference>
<dbReference type="GO" id="GO:0046872">
    <property type="term" value="F:metal ion binding"/>
    <property type="evidence" value="ECO:0007669"/>
    <property type="project" value="UniProtKB-KW"/>
</dbReference>
<name>A0AAD5I6Y7_ACENE</name>